<dbReference type="EMBL" id="JAACXV010000249">
    <property type="protein sequence ID" value="KAF7281257.1"/>
    <property type="molecule type" value="Genomic_DNA"/>
</dbReference>
<dbReference type="Proteomes" id="UP000625711">
    <property type="component" value="Unassembled WGS sequence"/>
</dbReference>
<proteinExistence type="predicted"/>
<gene>
    <name evidence="2" type="ORF">GWI33_004961</name>
</gene>
<accession>A0A834ILB9</accession>
<feature type="region of interest" description="Disordered" evidence="1">
    <location>
        <begin position="43"/>
        <end position="76"/>
    </location>
</feature>
<organism evidence="2 3">
    <name type="scientific">Rhynchophorus ferrugineus</name>
    <name type="common">Red palm weevil</name>
    <name type="synonym">Curculio ferrugineus</name>
    <dbReference type="NCBI Taxonomy" id="354439"/>
    <lineage>
        <taxon>Eukaryota</taxon>
        <taxon>Metazoa</taxon>
        <taxon>Ecdysozoa</taxon>
        <taxon>Arthropoda</taxon>
        <taxon>Hexapoda</taxon>
        <taxon>Insecta</taxon>
        <taxon>Pterygota</taxon>
        <taxon>Neoptera</taxon>
        <taxon>Endopterygota</taxon>
        <taxon>Coleoptera</taxon>
        <taxon>Polyphaga</taxon>
        <taxon>Cucujiformia</taxon>
        <taxon>Curculionidae</taxon>
        <taxon>Dryophthorinae</taxon>
        <taxon>Rhynchophorus</taxon>
    </lineage>
</organism>
<keyword evidence="3" id="KW-1185">Reference proteome</keyword>
<evidence type="ECO:0000313" key="2">
    <source>
        <dbReference type="EMBL" id="KAF7281257.1"/>
    </source>
</evidence>
<feature type="compositionally biased region" description="Basic and acidic residues" evidence="1">
    <location>
        <begin position="65"/>
        <end position="76"/>
    </location>
</feature>
<name>A0A834ILB9_RHYFE</name>
<evidence type="ECO:0000313" key="3">
    <source>
        <dbReference type="Proteomes" id="UP000625711"/>
    </source>
</evidence>
<comment type="caution">
    <text evidence="2">The sequence shown here is derived from an EMBL/GenBank/DDBJ whole genome shotgun (WGS) entry which is preliminary data.</text>
</comment>
<evidence type="ECO:0000256" key="1">
    <source>
        <dbReference type="SAM" id="MobiDB-lite"/>
    </source>
</evidence>
<sequence length="76" mass="8936">MRLRQNTLRHPETLTSDRSRWGIIKKWMVIKRKQRQNFFLGGIPTSFQENYPDDKPNPSTSTKINDPERNDPAPPS</sequence>
<reference evidence="2" key="1">
    <citation type="submission" date="2020-08" db="EMBL/GenBank/DDBJ databases">
        <title>Genome sequencing and assembly of the red palm weevil Rhynchophorus ferrugineus.</title>
        <authorList>
            <person name="Dias G.B."/>
            <person name="Bergman C.M."/>
            <person name="Manee M."/>
        </authorList>
    </citation>
    <scope>NUCLEOTIDE SEQUENCE</scope>
    <source>
        <strain evidence="2">AA-2017</strain>
        <tissue evidence="2">Whole larva</tissue>
    </source>
</reference>
<dbReference type="AlphaFoldDB" id="A0A834ILB9"/>
<protein>
    <submittedName>
        <fullName evidence="2">Uncharacterized protein</fullName>
    </submittedName>
</protein>